<comment type="similarity">
    <text evidence="1">Belongs to the class-IV pyridoxal-phosphate-dependent aminotransferase family.</text>
</comment>
<dbReference type="RefSeq" id="WP_225233031.1">
    <property type="nucleotide sequence ID" value="NZ_JBAPLV010000015.1"/>
</dbReference>
<name>A0ABU8E7S6_9ACTN</name>
<evidence type="ECO:0000256" key="1">
    <source>
        <dbReference type="ARBA" id="ARBA00009320"/>
    </source>
</evidence>
<comment type="caution">
    <text evidence="2">The sequence shown here is derived from an EMBL/GenBank/DDBJ whole genome shotgun (WGS) entry which is preliminary data.</text>
</comment>
<dbReference type="SUPFAM" id="SSF56752">
    <property type="entry name" value="D-aminoacid aminotransferase-like PLP-dependent enzymes"/>
    <property type="match status" value="1"/>
</dbReference>
<dbReference type="InterPro" id="IPR001544">
    <property type="entry name" value="Aminotrans_IV"/>
</dbReference>
<dbReference type="Gene3D" id="3.30.470.10">
    <property type="match status" value="1"/>
</dbReference>
<organism evidence="2 3">
    <name type="scientific">Klenkia terrae</name>
    <dbReference type="NCBI Taxonomy" id="1052259"/>
    <lineage>
        <taxon>Bacteria</taxon>
        <taxon>Bacillati</taxon>
        <taxon>Actinomycetota</taxon>
        <taxon>Actinomycetes</taxon>
        <taxon>Geodermatophilales</taxon>
        <taxon>Geodermatophilaceae</taxon>
        <taxon>Klenkia</taxon>
    </lineage>
</organism>
<dbReference type="PANTHER" id="PTHR42743:SF11">
    <property type="entry name" value="AMINODEOXYCHORISMATE LYASE"/>
    <property type="match status" value="1"/>
</dbReference>
<sequence length="280" mass="28687">MDGRRAVAVWRDGAAVRVPADQPVVTAFDAGLARGDGVFESVLVVGGATPRLADHLARLQCSTGLLDLPPVDDATWRELVAAAVDGWPAEVEGVCRLFLTRGDGTSPTALALLAEVAPDVLRQRADGVAVVALTYGLAADVRASAPWLLGGAKTLSYAVNMAAQRHAHAVGADDVVFTSAEGRLLEGPTSTVVWAADGVLHTPPLDSGILAGTTQARLFAAAEADDWPTAVTAGTVADLHAADAVWLLSGIRGAAPVTSLDGVARGDAGLTARVQELLAR</sequence>
<evidence type="ECO:0000313" key="2">
    <source>
        <dbReference type="EMBL" id="MEI4279698.1"/>
    </source>
</evidence>
<keyword evidence="3" id="KW-1185">Reference proteome</keyword>
<dbReference type="InterPro" id="IPR036038">
    <property type="entry name" value="Aminotransferase-like"/>
</dbReference>
<dbReference type="Gene3D" id="3.20.10.10">
    <property type="entry name" value="D-amino Acid Aminotransferase, subunit A, domain 2"/>
    <property type="match status" value="1"/>
</dbReference>
<dbReference type="InterPro" id="IPR043131">
    <property type="entry name" value="BCAT-like_N"/>
</dbReference>
<protein>
    <submittedName>
        <fullName evidence="2">Aminotransferase class IV</fullName>
    </submittedName>
</protein>
<dbReference type="Proteomes" id="UP001373496">
    <property type="component" value="Unassembled WGS sequence"/>
</dbReference>
<dbReference type="InterPro" id="IPR043132">
    <property type="entry name" value="BCAT-like_C"/>
</dbReference>
<dbReference type="InterPro" id="IPR050571">
    <property type="entry name" value="Class-IV_PLP-Dep_Aminotrnsfr"/>
</dbReference>
<dbReference type="PANTHER" id="PTHR42743">
    <property type="entry name" value="AMINO-ACID AMINOTRANSFERASE"/>
    <property type="match status" value="1"/>
</dbReference>
<reference evidence="2 3" key="1">
    <citation type="submission" date="2024-03" db="EMBL/GenBank/DDBJ databases">
        <title>Draft genome sequence of Klenkia terrae.</title>
        <authorList>
            <person name="Duangmal K."/>
            <person name="Chantavorakit T."/>
        </authorList>
    </citation>
    <scope>NUCLEOTIDE SEQUENCE [LARGE SCALE GENOMIC DNA]</scope>
    <source>
        <strain evidence="2 3">JCM 17786</strain>
    </source>
</reference>
<accession>A0ABU8E7S6</accession>
<keyword evidence="2" id="KW-0808">Transferase</keyword>
<gene>
    <name evidence="2" type="ORF">UXQ13_14610</name>
</gene>
<dbReference type="Pfam" id="PF01063">
    <property type="entry name" value="Aminotran_4"/>
    <property type="match status" value="1"/>
</dbReference>
<keyword evidence="2" id="KW-0032">Aminotransferase</keyword>
<evidence type="ECO:0000313" key="3">
    <source>
        <dbReference type="Proteomes" id="UP001373496"/>
    </source>
</evidence>
<dbReference type="GO" id="GO:0008483">
    <property type="term" value="F:transaminase activity"/>
    <property type="evidence" value="ECO:0007669"/>
    <property type="project" value="UniProtKB-KW"/>
</dbReference>
<dbReference type="EMBL" id="JBAPLV010000015">
    <property type="protein sequence ID" value="MEI4279698.1"/>
    <property type="molecule type" value="Genomic_DNA"/>
</dbReference>
<proteinExistence type="inferred from homology"/>